<dbReference type="AlphaFoldDB" id="A0A166DTW1"/>
<proteinExistence type="predicted"/>
<evidence type="ECO:0000313" key="3">
    <source>
        <dbReference type="Proteomes" id="UP000077755"/>
    </source>
</evidence>
<reference evidence="2" key="2">
    <citation type="submission" date="2022-03" db="EMBL/GenBank/DDBJ databases">
        <title>Draft title - Genomic analysis of global carrot germplasm unveils the trajectory of domestication and the origin of high carotenoid orange carrot.</title>
        <authorList>
            <person name="Iorizzo M."/>
            <person name="Ellison S."/>
            <person name="Senalik D."/>
            <person name="Macko-Podgorni A."/>
            <person name="Grzebelus D."/>
            <person name="Bostan H."/>
            <person name="Rolling W."/>
            <person name="Curaba J."/>
            <person name="Simon P."/>
        </authorList>
    </citation>
    <scope>NUCLEOTIDE SEQUENCE</scope>
    <source>
        <tissue evidence="2">Leaf</tissue>
    </source>
</reference>
<keyword evidence="3" id="KW-1185">Reference proteome</keyword>
<organism evidence="1">
    <name type="scientific">Daucus carota subsp. sativus</name>
    <name type="common">Carrot</name>
    <dbReference type="NCBI Taxonomy" id="79200"/>
    <lineage>
        <taxon>Eukaryota</taxon>
        <taxon>Viridiplantae</taxon>
        <taxon>Streptophyta</taxon>
        <taxon>Embryophyta</taxon>
        <taxon>Tracheophyta</taxon>
        <taxon>Spermatophyta</taxon>
        <taxon>Magnoliopsida</taxon>
        <taxon>eudicotyledons</taxon>
        <taxon>Gunneridae</taxon>
        <taxon>Pentapetalae</taxon>
        <taxon>asterids</taxon>
        <taxon>campanulids</taxon>
        <taxon>Apiales</taxon>
        <taxon>Apiaceae</taxon>
        <taxon>Apioideae</taxon>
        <taxon>Scandiceae</taxon>
        <taxon>Daucinae</taxon>
        <taxon>Daucus</taxon>
        <taxon>Daucus sect. Daucus</taxon>
    </lineage>
</organism>
<accession>A0A166DTW1</accession>
<evidence type="ECO:0000313" key="2">
    <source>
        <dbReference type="EMBL" id="WOG88101.1"/>
    </source>
</evidence>
<protein>
    <submittedName>
        <fullName evidence="1">Uncharacterized protein</fullName>
    </submittedName>
</protein>
<dbReference type="EMBL" id="CP093344">
    <property type="protein sequence ID" value="WOG88101.1"/>
    <property type="molecule type" value="Genomic_DNA"/>
</dbReference>
<reference evidence="1" key="1">
    <citation type="journal article" date="2016" name="Nat. Genet.">
        <title>A high-quality carrot genome assembly provides new insights into carotenoid accumulation and asterid genome evolution.</title>
        <authorList>
            <person name="Iorizzo M."/>
            <person name="Ellison S."/>
            <person name="Senalik D."/>
            <person name="Zeng P."/>
            <person name="Satapoomin P."/>
            <person name="Huang J."/>
            <person name="Bowman M."/>
            <person name="Iovene M."/>
            <person name="Sanseverino W."/>
            <person name="Cavagnaro P."/>
            <person name="Yildiz M."/>
            <person name="Macko-Podgorni A."/>
            <person name="Moranska E."/>
            <person name="Grzebelus E."/>
            <person name="Grzebelus D."/>
            <person name="Ashrafi H."/>
            <person name="Zheng Z."/>
            <person name="Cheng S."/>
            <person name="Spooner D."/>
            <person name="Van Deynze A."/>
            <person name="Simon P."/>
        </authorList>
    </citation>
    <scope>NUCLEOTIDE SEQUENCE [LARGE SCALE GENOMIC DNA]</scope>
    <source>
        <tissue evidence="1">Leaf</tissue>
    </source>
</reference>
<gene>
    <name evidence="1" type="ORF">DCAR_006509</name>
    <name evidence="2" type="ORF">DCAR_0207335</name>
</gene>
<dbReference type="Gramene" id="KZN05672">
    <property type="protein sequence ID" value="KZN05672"/>
    <property type="gene ID" value="DCAR_006509"/>
</dbReference>
<evidence type="ECO:0000313" key="1">
    <source>
        <dbReference type="EMBL" id="KZN05672.1"/>
    </source>
</evidence>
<sequence length="80" mass="9002">MISSCLQHHKARLHSVSMPSHIIIHVPVVKSFLTSASLQLFSSIMWPDLQDKGRRNLIVLDGCNTDILKVKYDCQPLTST</sequence>
<dbReference type="Proteomes" id="UP000077755">
    <property type="component" value="Chromosome 2"/>
</dbReference>
<dbReference type="EMBL" id="LNRQ01000002">
    <property type="protein sequence ID" value="KZN05672.1"/>
    <property type="molecule type" value="Genomic_DNA"/>
</dbReference>
<name>A0A166DTW1_DAUCS</name>